<dbReference type="InterPro" id="IPR053812">
    <property type="entry name" value="HTH_Sigma70_ECF-like"/>
</dbReference>
<dbReference type="Pfam" id="PF07638">
    <property type="entry name" value="Sigma70_ECF"/>
    <property type="match status" value="1"/>
</dbReference>
<dbReference type="PANTHER" id="PTHR43133">
    <property type="entry name" value="RNA POLYMERASE ECF-TYPE SIGMA FACTO"/>
    <property type="match status" value="1"/>
</dbReference>
<dbReference type="InterPro" id="IPR014284">
    <property type="entry name" value="RNA_pol_sigma-70_dom"/>
</dbReference>
<dbReference type="InterPro" id="IPR013325">
    <property type="entry name" value="RNA_pol_sigma_r2"/>
</dbReference>
<evidence type="ECO:0000313" key="8">
    <source>
        <dbReference type="Proteomes" id="UP000280296"/>
    </source>
</evidence>
<dbReference type="EMBL" id="RYZH01000006">
    <property type="protein sequence ID" value="RUL88874.1"/>
    <property type="molecule type" value="Genomic_DNA"/>
</dbReference>
<keyword evidence="1" id="KW-0805">Transcription regulation</keyword>
<protein>
    <submittedName>
        <fullName evidence="7">Sigma-70 family RNA polymerase sigma factor</fullName>
    </submittedName>
</protein>
<dbReference type="GO" id="GO:0006352">
    <property type="term" value="P:DNA-templated transcription initiation"/>
    <property type="evidence" value="ECO:0007669"/>
    <property type="project" value="InterPro"/>
</dbReference>
<dbReference type="AlphaFoldDB" id="A0A432MN54"/>
<evidence type="ECO:0000313" key="7">
    <source>
        <dbReference type="EMBL" id="RUL88874.1"/>
    </source>
</evidence>
<reference evidence="7 8" key="2">
    <citation type="submission" date="2019-01" db="EMBL/GenBank/DDBJ databases">
        <title>Tautonia sociabilis, a novel thermotolerant planctomycete of Isosphaeraceae family, isolated from a 4000 m deep subterranean habitat.</title>
        <authorList>
            <person name="Kovaleva O.L."/>
            <person name="Elcheninov A.G."/>
            <person name="Van Heerden E."/>
            <person name="Toshchakov S.V."/>
            <person name="Novikov A."/>
            <person name="Bonch-Osmolovskaya E.A."/>
            <person name="Kublanov I.V."/>
        </authorList>
    </citation>
    <scope>NUCLEOTIDE SEQUENCE [LARGE SCALE GENOMIC DNA]</scope>
    <source>
        <strain evidence="7 8">GM2012</strain>
    </source>
</reference>
<dbReference type="InterPro" id="IPR039425">
    <property type="entry name" value="RNA_pol_sigma-70-like"/>
</dbReference>
<keyword evidence="3" id="KW-0238">DNA-binding</keyword>
<dbReference type="GO" id="GO:0003677">
    <property type="term" value="F:DNA binding"/>
    <property type="evidence" value="ECO:0007669"/>
    <property type="project" value="UniProtKB-KW"/>
</dbReference>
<dbReference type="Proteomes" id="UP000280296">
    <property type="component" value="Unassembled WGS sequence"/>
</dbReference>
<comment type="caution">
    <text evidence="7">The sequence shown here is derived from an EMBL/GenBank/DDBJ whole genome shotgun (WGS) entry which is preliminary data.</text>
</comment>
<proteinExistence type="predicted"/>
<gene>
    <name evidence="7" type="ORF">TsocGM_04495</name>
</gene>
<name>A0A432MN54_9BACT</name>
<dbReference type="GO" id="GO:0016987">
    <property type="term" value="F:sigma factor activity"/>
    <property type="evidence" value="ECO:0007669"/>
    <property type="project" value="UniProtKB-KW"/>
</dbReference>
<sequence length="213" mass="24401">MEAIKPETVPCGSPEMHGSSGQSVDGLFARAQSGDEQAWEELFRQCYPKVVRVVRRRLNQPMRSLYDSADFASDVWRSLLAKSDRFDFPSVSALMAFLEKAAKQKVIDEHRRLHSLKRDQRRTTSLDAAPEGFGAPLPLASTDPTPSQYAVANEGWQRANDRLDETHRRVLEMARQGYSTKEISEEVDWSVRKVQRELKVMGDYWLSDRGRRE</sequence>
<evidence type="ECO:0000256" key="2">
    <source>
        <dbReference type="ARBA" id="ARBA00023082"/>
    </source>
</evidence>
<reference evidence="7 8" key="1">
    <citation type="submission" date="2018-12" db="EMBL/GenBank/DDBJ databases">
        <authorList>
            <person name="Toschakov S.V."/>
        </authorList>
    </citation>
    <scope>NUCLEOTIDE SEQUENCE [LARGE SCALE GENOMIC DNA]</scope>
    <source>
        <strain evidence="7 8">GM2012</strain>
    </source>
</reference>
<evidence type="ECO:0000256" key="1">
    <source>
        <dbReference type="ARBA" id="ARBA00023015"/>
    </source>
</evidence>
<keyword evidence="4" id="KW-0804">Transcription</keyword>
<keyword evidence="2" id="KW-0731">Sigma factor</keyword>
<accession>A0A432MN54</accession>
<evidence type="ECO:0000256" key="5">
    <source>
        <dbReference type="SAM" id="MobiDB-lite"/>
    </source>
</evidence>
<feature type="region of interest" description="Disordered" evidence="5">
    <location>
        <begin position="1"/>
        <end position="24"/>
    </location>
</feature>
<dbReference type="PANTHER" id="PTHR43133:SF8">
    <property type="entry name" value="RNA POLYMERASE SIGMA FACTOR HI_1459-RELATED"/>
    <property type="match status" value="1"/>
</dbReference>
<dbReference type="SUPFAM" id="SSF88946">
    <property type="entry name" value="Sigma2 domain of RNA polymerase sigma factors"/>
    <property type="match status" value="1"/>
</dbReference>
<feature type="domain" description="RNA polymerase sigma-70 ECF-like HTH" evidence="6">
    <location>
        <begin position="23"/>
        <end position="205"/>
    </location>
</feature>
<dbReference type="Gene3D" id="1.10.1740.10">
    <property type="match status" value="1"/>
</dbReference>
<organism evidence="7 8">
    <name type="scientific">Tautonia sociabilis</name>
    <dbReference type="NCBI Taxonomy" id="2080755"/>
    <lineage>
        <taxon>Bacteria</taxon>
        <taxon>Pseudomonadati</taxon>
        <taxon>Planctomycetota</taxon>
        <taxon>Planctomycetia</taxon>
        <taxon>Isosphaerales</taxon>
        <taxon>Isosphaeraceae</taxon>
        <taxon>Tautonia</taxon>
    </lineage>
</organism>
<keyword evidence="8" id="KW-1185">Reference proteome</keyword>
<evidence type="ECO:0000256" key="4">
    <source>
        <dbReference type="ARBA" id="ARBA00023163"/>
    </source>
</evidence>
<evidence type="ECO:0000259" key="6">
    <source>
        <dbReference type="Pfam" id="PF07638"/>
    </source>
</evidence>
<feature type="region of interest" description="Disordered" evidence="5">
    <location>
        <begin position="117"/>
        <end position="144"/>
    </location>
</feature>
<evidence type="ECO:0000256" key="3">
    <source>
        <dbReference type="ARBA" id="ARBA00023125"/>
    </source>
</evidence>
<dbReference type="NCBIfam" id="TIGR02937">
    <property type="entry name" value="sigma70-ECF"/>
    <property type="match status" value="1"/>
</dbReference>